<dbReference type="Proteomes" id="UP000199150">
    <property type="component" value="Unassembled WGS sequence"/>
</dbReference>
<feature type="transmembrane region" description="Helical" evidence="2">
    <location>
        <begin position="35"/>
        <end position="56"/>
    </location>
</feature>
<reference evidence="4" key="1">
    <citation type="submission" date="2016-10" db="EMBL/GenBank/DDBJ databases">
        <authorList>
            <person name="Varghese N."/>
            <person name="Submissions S."/>
        </authorList>
    </citation>
    <scope>NUCLEOTIDE SEQUENCE [LARGE SCALE GENOMIC DNA]</scope>
    <source>
        <strain evidence="4">CGMCC 1.3431</strain>
    </source>
</reference>
<dbReference type="EMBL" id="FMTS01000002">
    <property type="protein sequence ID" value="SCW54491.1"/>
    <property type="molecule type" value="Genomic_DNA"/>
</dbReference>
<dbReference type="RefSeq" id="WP_090646605.1">
    <property type="nucleotide sequence ID" value="NZ_CBCRYE010000004.1"/>
</dbReference>
<protein>
    <recommendedName>
        <fullName evidence="5">DUF4282 domain-containing protein</fullName>
    </recommendedName>
</protein>
<evidence type="ECO:0000313" key="4">
    <source>
        <dbReference type="Proteomes" id="UP000199150"/>
    </source>
</evidence>
<keyword evidence="4" id="KW-1185">Reference proteome</keyword>
<keyword evidence="2" id="KW-0472">Membrane</keyword>
<dbReference type="InterPro" id="IPR025557">
    <property type="entry name" value="DUF4282"/>
</dbReference>
<evidence type="ECO:0008006" key="5">
    <source>
        <dbReference type="Google" id="ProtNLM"/>
    </source>
</evidence>
<proteinExistence type="predicted"/>
<evidence type="ECO:0000256" key="1">
    <source>
        <dbReference type="SAM" id="MobiDB-lite"/>
    </source>
</evidence>
<dbReference type="OrthoDB" id="7210529at2"/>
<gene>
    <name evidence="3" type="ORF">SAMN02927928_1779</name>
</gene>
<accession>A0A1G4RCU6</accession>
<name>A0A1G4RCU6_9CAUL</name>
<keyword evidence="2" id="KW-1133">Transmembrane helix</keyword>
<organism evidence="3 4">
    <name type="scientific">Asticcacaulis taihuensis</name>
    <dbReference type="NCBI Taxonomy" id="260084"/>
    <lineage>
        <taxon>Bacteria</taxon>
        <taxon>Pseudomonadati</taxon>
        <taxon>Pseudomonadota</taxon>
        <taxon>Alphaproteobacteria</taxon>
        <taxon>Caulobacterales</taxon>
        <taxon>Caulobacteraceae</taxon>
        <taxon>Asticcacaulis</taxon>
    </lineage>
</organism>
<evidence type="ECO:0000256" key="2">
    <source>
        <dbReference type="SAM" id="Phobius"/>
    </source>
</evidence>
<feature type="transmembrane region" description="Helical" evidence="2">
    <location>
        <begin position="68"/>
        <end position="89"/>
    </location>
</feature>
<sequence>MQRTIRQVFGTTRPRDIWLNLFTFDQLLTRPIIHIVYWCGLGLLFIGALGWAGIMVGTGIKDASIMGWLLSFGLLVVGFLGFMIAVLAWRSVCELYMAVMNIAEDLRYLRQFQEKLTPQSFAPVTPQAVTPPPVAAPDTAAVAEPAPPSGSKDNILEDPFFRPRFERKDL</sequence>
<feature type="compositionally biased region" description="Basic and acidic residues" evidence="1">
    <location>
        <begin position="159"/>
        <end position="170"/>
    </location>
</feature>
<feature type="region of interest" description="Disordered" evidence="1">
    <location>
        <begin position="123"/>
        <end position="170"/>
    </location>
</feature>
<dbReference type="Pfam" id="PF14110">
    <property type="entry name" value="DUF4282"/>
    <property type="match status" value="1"/>
</dbReference>
<dbReference type="AlphaFoldDB" id="A0A1G4RCU6"/>
<evidence type="ECO:0000313" key="3">
    <source>
        <dbReference type="EMBL" id="SCW54491.1"/>
    </source>
</evidence>
<keyword evidence="2" id="KW-0812">Transmembrane</keyword>